<gene>
    <name evidence="1" type="ORF">SAMN05421643_10212</name>
</gene>
<keyword evidence="2" id="KW-1185">Reference proteome</keyword>
<protein>
    <submittedName>
        <fullName evidence="1">Uncharacterized protein</fullName>
    </submittedName>
</protein>
<organism evidence="1 2">
    <name type="scientific">Acinetobacter kyonggiensis</name>
    <dbReference type="NCBI Taxonomy" id="595670"/>
    <lineage>
        <taxon>Bacteria</taxon>
        <taxon>Pseudomonadati</taxon>
        <taxon>Pseudomonadota</taxon>
        <taxon>Gammaproteobacteria</taxon>
        <taxon>Moraxellales</taxon>
        <taxon>Moraxellaceae</taxon>
        <taxon>Acinetobacter</taxon>
    </lineage>
</organism>
<reference evidence="2" key="1">
    <citation type="submission" date="2016-10" db="EMBL/GenBank/DDBJ databases">
        <authorList>
            <person name="Varghese N."/>
            <person name="Submissions S."/>
        </authorList>
    </citation>
    <scope>NUCLEOTIDE SEQUENCE [LARGE SCALE GENOMIC DNA]</scope>
    <source>
        <strain evidence="2">ANC 5109</strain>
    </source>
</reference>
<dbReference type="AlphaFoldDB" id="A0A1H3G7V9"/>
<evidence type="ECO:0000313" key="2">
    <source>
        <dbReference type="Proteomes" id="UP000199035"/>
    </source>
</evidence>
<accession>A0A1H3G7V9</accession>
<dbReference type="RefSeq" id="WP_092687178.1">
    <property type="nucleotide sequence ID" value="NZ_FNPK01000002.1"/>
</dbReference>
<evidence type="ECO:0000313" key="1">
    <source>
        <dbReference type="EMBL" id="SDX98449.1"/>
    </source>
</evidence>
<sequence>MSQYYKTDLGIESLKQRSMNLNARQRRLLLLIGTDDFDLLDEQFKHRIAPSEVLSQLIDMGLIVPSIQHPIEIPEPTTLLHTEIKTSLPLQTTNSIQEKLAEPITTTTITPVSSDIAHTHSRATELQHDLDVTLEELNFEQVKHLMAQLLQQNCGLMGKQLMNRILNSHDLRSLKLCQMQWITELQESRIRPHQLNHCLKQINFSLQKLNAS</sequence>
<dbReference type="Proteomes" id="UP000199035">
    <property type="component" value="Unassembled WGS sequence"/>
</dbReference>
<name>A0A1H3G7V9_9GAMM</name>
<dbReference type="EMBL" id="FNPK01000002">
    <property type="protein sequence ID" value="SDX98449.1"/>
    <property type="molecule type" value="Genomic_DNA"/>
</dbReference>
<dbReference type="STRING" id="595670.SAMN05421643_10212"/>
<proteinExistence type="predicted"/>